<dbReference type="Pfam" id="PF00385">
    <property type="entry name" value="Chromo"/>
    <property type="match status" value="1"/>
</dbReference>
<evidence type="ECO:0000256" key="6">
    <source>
        <dbReference type="ARBA" id="ARBA00022741"/>
    </source>
</evidence>
<dbReference type="Gene3D" id="2.40.50.990">
    <property type="match status" value="1"/>
</dbReference>
<dbReference type="PROSITE" id="PS00211">
    <property type="entry name" value="ABC_TRANSPORTER_1"/>
    <property type="match status" value="2"/>
</dbReference>
<dbReference type="PANTHER" id="PTHR19211">
    <property type="entry name" value="ATP-BINDING TRANSPORT PROTEIN-RELATED"/>
    <property type="match status" value="1"/>
</dbReference>
<evidence type="ECO:0000313" key="10">
    <source>
        <dbReference type="EMBL" id="KAF2479748.1"/>
    </source>
</evidence>
<protein>
    <submittedName>
        <fullName evidence="10">ABC transporter domain-containing protein</fullName>
    </submittedName>
</protein>
<feature type="domain" description="ABC transporter" evidence="9">
    <location>
        <begin position="488"/>
        <end position="706"/>
    </location>
</feature>
<feature type="region of interest" description="Disordered" evidence="8">
    <location>
        <begin position="1"/>
        <end position="31"/>
    </location>
</feature>
<reference evidence="10" key="1">
    <citation type="journal article" date="2020" name="Stud. Mycol.">
        <title>101 Dothideomycetes genomes: a test case for predicting lifestyles and emergence of pathogens.</title>
        <authorList>
            <person name="Haridas S."/>
            <person name="Albert R."/>
            <person name="Binder M."/>
            <person name="Bloem J."/>
            <person name="Labutti K."/>
            <person name="Salamov A."/>
            <person name="Andreopoulos B."/>
            <person name="Baker S."/>
            <person name="Barry K."/>
            <person name="Bills G."/>
            <person name="Bluhm B."/>
            <person name="Cannon C."/>
            <person name="Castanera R."/>
            <person name="Culley D."/>
            <person name="Daum C."/>
            <person name="Ezra D."/>
            <person name="Gonzalez J."/>
            <person name="Henrissat B."/>
            <person name="Kuo A."/>
            <person name="Liang C."/>
            <person name="Lipzen A."/>
            <person name="Lutzoni F."/>
            <person name="Magnuson J."/>
            <person name="Mondo S."/>
            <person name="Nolan M."/>
            <person name="Ohm R."/>
            <person name="Pangilinan J."/>
            <person name="Park H.-J."/>
            <person name="Ramirez L."/>
            <person name="Alfaro M."/>
            <person name="Sun H."/>
            <person name="Tritt A."/>
            <person name="Yoshinaga Y."/>
            <person name="Zwiers L.-H."/>
            <person name="Turgeon B."/>
            <person name="Goodwin S."/>
            <person name="Spatafora J."/>
            <person name="Crous P."/>
            <person name="Grigoriev I."/>
        </authorList>
    </citation>
    <scope>NUCLEOTIDE SEQUENCE</scope>
    <source>
        <strain evidence="10">CBS 113389</strain>
    </source>
</reference>
<sequence length="1134" mass="125217">MNGTSTAAMPHHESPPTAPAVVVTSKSAPPSADDIDEITRRIYTSKTSQESLDAAYTLSDVLLNTVGFRGLTAYDILSDILKAASDKKNAARREGAMFALGAIFERFPPKQKLSEVIFLHQQQGLVACALDALADKVGSVKEGARYALDTFFAQLSPEAKVFGLLPLLVTYLGKSTGKWQGTVGAFELIGRMADQAKIGTDSREAEREKDVLREAMGKRLEALIPVVEIGMHDLKAEVSKQAIKSMDSLTTLLQNDDVAPRIPLLVKSMEDPSTDAQQKAIHALSQTTFVTEVTSPVLAMVTPILERALNTPTTSQEVLRQTVVVIENLTRLVHDPVEARTFLPKLKPGVKAVRDRASLPEVREIGRRAYNVMNKAMGEQNDVSLAAIERVLPEHVLAVLEKEVKNTGGLLGYPGDSEVWTYAEVLLSQIVAEDVNQRAIDRIISNTTPYLQPLMDNAETVGNNVHQFYVEEDNRKFGAPIKADDGEVEIVNADFSLGYGARLLLSHTNLRLLKGHRYGLCGRNGAGKSTLMRSIAEGKLEGFPPQDVVKTCFVEHNQGEGTDLTIVEYCLQDKAIQGEDEEHISKVLEEVGFTSGPNGMQQRKVGSLSGGWKMKLGLARAMLMRADVFLLDEPTNHLDVTNVKWLEDYLKSHTEITSLIVSHDSGFLDEVCTDIYNYENKKLIWYRGNLAELVKKKPDAKSYYTLSSTQVQFKFPPPGILTGVKSNTRSILRMTNAHFTYPGAAKPSLADVSAGLTLSSRVAIIGANGAGKSTLIKVLTGEVIPQQGKVEKHPNLRIGYIKQHALEHVEMHLEKTPNQYLQWRYAHGDDREVLLKQTRILTDEDKIQMETPIDLGDGKGPRLIEALIGRQKYKKSFQYEVKWLHMLPKFNTMISRETLLERGFQKLVQEFDDHEASREGLGFRILEPKVISKHFEDVGMDPDIANHTQISGLSGGQKVKVVLAGAMWNNPHILILDEPTNFLDRDSLGGLAAAIRDYKGGVVMISHSEEFVSALCPEQWHIADGRLTQKGHLAVNLDRFDDSPRPGSSLASSAFASSNVSSAVSSAQGTPSGSGAQSEAEGGPQEEMKFRARKKKKMTRAQQKEREVRRRLRHIEWLNSPKGTPHPPDTDDDE</sequence>
<accession>A0A6A6PI77</accession>
<dbReference type="InterPro" id="IPR003439">
    <property type="entry name" value="ABC_transporter-like_ATP-bd"/>
</dbReference>
<dbReference type="FunFam" id="2.40.50.990:FF:000002">
    <property type="entry name" value="mRNA export factor elf1"/>
    <property type="match status" value="1"/>
</dbReference>
<comment type="subcellular location">
    <subcellularLocation>
        <location evidence="1">Cytoplasm</location>
    </subcellularLocation>
</comment>
<dbReference type="InterPro" id="IPR016024">
    <property type="entry name" value="ARM-type_fold"/>
</dbReference>
<gene>
    <name evidence="10" type="ORF">BDY17DRAFT_286593</name>
</gene>
<dbReference type="InterPro" id="IPR016197">
    <property type="entry name" value="Chromo-like_dom_sf"/>
</dbReference>
<dbReference type="OrthoDB" id="2110130at2759"/>
<feature type="domain" description="ABC transporter" evidence="9">
    <location>
        <begin position="732"/>
        <end position="1049"/>
    </location>
</feature>
<evidence type="ECO:0000256" key="8">
    <source>
        <dbReference type="SAM" id="MobiDB-lite"/>
    </source>
</evidence>
<evidence type="ECO:0000256" key="3">
    <source>
        <dbReference type="ARBA" id="ARBA00011353"/>
    </source>
</evidence>
<dbReference type="AlphaFoldDB" id="A0A6A6PI77"/>
<keyword evidence="5" id="KW-0677">Repeat</keyword>
<dbReference type="Proteomes" id="UP000799767">
    <property type="component" value="Unassembled WGS sequence"/>
</dbReference>
<evidence type="ECO:0000256" key="5">
    <source>
        <dbReference type="ARBA" id="ARBA00022737"/>
    </source>
</evidence>
<dbReference type="GO" id="GO:0016887">
    <property type="term" value="F:ATP hydrolysis activity"/>
    <property type="evidence" value="ECO:0007669"/>
    <property type="project" value="InterPro"/>
</dbReference>
<dbReference type="EMBL" id="MU001641">
    <property type="protein sequence ID" value="KAF2479748.1"/>
    <property type="molecule type" value="Genomic_DNA"/>
</dbReference>
<dbReference type="Gene3D" id="3.40.50.300">
    <property type="entry name" value="P-loop containing nucleotide triphosphate hydrolases"/>
    <property type="match status" value="2"/>
</dbReference>
<evidence type="ECO:0000259" key="9">
    <source>
        <dbReference type="PROSITE" id="PS50893"/>
    </source>
</evidence>
<dbReference type="PROSITE" id="PS50893">
    <property type="entry name" value="ABC_TRANSPORTER_2"/>
    <property type="match status" value="2"/>
</dbReference>
<dbReference type="InterPro" id="IPR023780">
    <property type="entry name" value="Chromo_domain"/>
</dbReference>
<dbReference type="InterPro" id="IPR015688">
    <property type="entry name" value="eEF3_ABC2_chromodomain-like"/>
</dbReference>
<name>A0A6A6PI77_9PEZI</name>
<dbReference type="GO" id="GO:0006412">
    <property type="term" value="P:translation"/>
    <property type="evidence" value="ECO:0007669"/>
    <property type="project" value="UniProtKB-ARBA"/>
</dbReference>
<keyword evidence="4" id="KW-0963">Cytoplasm</keyword>
<evidence type="ECO:0000313" key="11">
    <source>
        <dbReference type="Proteomes" id="UP000799767"/>
    </source>
</evidence>
<dbReference type="SMART" id="SM00382">
    <property type="entry name" value="AAA"/>
    <property type="match status" value="2"/>
</dbReference>
<keyword evidence="11" id="KW-1185">Reference proteome</keyword>
<dbReference type="Pfam" id="PF00005">
    <property type="entry name" value="ABC_tran"/>
    <property type="match status" value="2"/>
</dbReference>
<dbReference type="InterPro" id="IPR050611">
    <property type="entry name" value="ABCF"/>
</dbReference>
<dbReference type="GO" id="GO:0005524">
    <property type="term" value="F:ATP binding"/>
    <property type="evidence" value="ECO:0007669"/>
    <property type="project" value="UniProtKB-KW"/>
</dbReference>
<evidence type="ECO:0000256" key="2">
    <source>
        <dbReference type="ARBA" id="ARBA00011054"/>
    </source>
</evidence>
<comment type="similarity">
    <text evidence="2">Belongs to the ABC transporter superfamily. ABCF family. EF3 subfamily.</text>
</comment>
<dbReference type="SUPFAM" id="SSF54160">
    <property type="entry name" value="Chromo domain-like"/>
    <property type="match status" value="1"/>
</dbReference>
<proteinExistence type="inferred from homology"/>
<dbReference type="Pfam" id="PF24984">
    <property type="entry name" value="HEAT_EF3_GNC1"/>
    <property type="match status" value="1"/>
</dbReference>
<dbReference type="SUPFAM" id="SSF52540">
    <property type="entry name" value="P-loop containing nucleoside triphosphate hydrolases"/>
    <property type="match status" value="2"/>
</dbReference>
<dbReference type="CDD" id="cd03221">
    <property type="entry name" value="ABCF_EF-3"/>
    <property type="match status" value="1"/>
</dbReference>
<organism evidence="10 11">
    <name type="scientific">Neohortaea acidophila</name>
    <dbReference type="NCBI Taxonomy" id="245834"/>
    <lineage>
        <taxon>Eukaryota</taxon>
        <taxon>Fungi</taxon>
        <taxon>Dikarya</taxon>
        <taxon>Ascomycota</taxon>
        <taxon>Pezizomycotina</taxon>
        <taxon>Dothideomycetes</taxon>
        <taxon>Dothideomycetidae</taxon>
        <taxon>Mycosphaerellales</taxon>
        <taxon>Teratosphaeriaceae</taxon>
        <taxon>Neohortaea</taxon>
    </lineage>
</organism>
<dbReference type="GeneID" id="54473130"/>
<keyword evidence="7" id="KW-0067">ATP-binding</keyword>
<dbReference type="RefSeq" id="XP_033586318.1">
    <property type="nucleotide sequence ID" value="XM_033732128.1"/>
</dbReference>
<feature type="region of interest" description="Disordered" evidence="8">
    <location>
        <begin position="1062"/>
        <end position="1134"/>
    </location>
</feature>
<dbReference type="PANTHER" id="PTHR19211:SF14">
    <property type="entry name" value="ATP-BINDING CASSETTE SUB-FAMILY F MEMBER 1"/>
    <property type="match status" value="1"/>
</dbReference>
<dbReference type="SUPFAM" id="SSF48371">
    <property type="entry name" value="ARM repeat"/>
    <property type="match status" value="1"/>
</dbReference>
<comment type="subunit">
    <text evidence="3">Component of the NuA4 histone acetyltransferase complex.</text>
</comment>
<dbReference type="InterPro" id="IPR017871">
    <property type="entry name" value="ABC_transporter-like_CS"/>
</dbReference>
<evidence type="ECO:0000256" key="1">
    <source>
        <dbReference type="ARBA" id="ARBA00004496"/>
    </source>
</evidence>
<dbReference type="InterPro" id="IPR011989">
    <property type="entry name" value="ARM-like"/>
</dbReference>
<evidence type="ECO:0000256" key="7">
    <source>
        <dbReference type="ARBA" id="ARBA00022840"/>
    </source>
</evidence>
<dbReference type="Gene3D" id="1.25.10.10">
    <property type="entry name" value="Leucine-rich Repeat Variant"/>
    <property type="match status" value="1"/>
</dbReference>
<dbReference type="GO" id="GO:0005737">
    <property type="term" value="C:cytoplasm"/>
    <property type="evidence" value="ECO:0007669"/>
    <property type="project" value="UniProtKB-SubCell"/>
</dbReference>
<dbReference type="FunFam" id="3.40.50.300:FF:000193">
    <property type="entry name" value="Probable Elongation factor 3"/>
    <property type="match status" value="1"/>
</dbReference>
<dbReference type="CDD" id="cd18626">
    <property type="entry name" value="CD_eEF3"/>
    <property type="match status" value="1"/>
</dbReference>
<feature type="compositionally biased region" description="Low complexity" evidence="8">
    <location>
        <begin position="1062"/>
        <end position="1083"/>
    </location>
</feature>
<dbReference type="InterPro" id="IPR003593">
    <property type="entry name" value="AAA+_ATPase"/>
</dbReference>
<dbReference type="FunFam" id="1.25.10.10:FF:000076">
    <property type="entry name" value="Elongation factor 3"/>
    <property type="match status" value="1"/>
</dbReference>
<dbReference type="InterPro" id="IPR027417">
    <property type="entry name" value="P-loop_NTPase"/>
</dbReference>
<evidence type="ECO:0000256" key="4">
    <source>
        <dbReference type="ARBA" id="ARBA00022490"/>
    </source>
</evidence>
<dbReference type="InterPro" id="IPR047038">
    <property type="entry name" value="eEF3_chromodomain-like_sf"/>
</dbReference>
<keyword evidence="6" id="KW-0547">Nucleotide-binding</keyword>
<dbReference type="Pfam" id="PF24987">
    <property type="entry name" value="HEAT_EF3_N"/>
    <property type="match status" value="1"/>
</dbReference>